<reference evidence="1 2" key="1">
    <citation type="journal article" date="2014" name="Genome Biol. Evol.">
        <title>The genome of the myxosporean Thelohanellus kitauei shows adaptations to nutrient acquisition within its fish host.</title>
        <authorList>
            <person name="Yang Y."/>
            <person name="Xiong J."/>
            <person name="Zhou Z."/>
            <person name="Huo F."/>
            <person name="Miao W."/>
            <person name="Ran C."/>
            <person name="Liu Y."/>
            <person name="Zhang J."/>
            <person name="Feng J."/>
            <person name="Wang M."/>
            <person name="Wang M."/>
            <person name="Wang L."/>
            <person name="Yao B."/>
        </authorList>
    </citation>
    <scope>NUCLEOTIDE SEQUENCE [LARGE SCALE GENOMIC DNA]</scope>
    <source>
        <strain evidence="1">Wuqing</strain>
    </source>
</reference>
<evidence type="ECO:0000313" key="2">
    <source>
        <dbReference type="Proteomes" id="UP000031668"/>
    </source>
</evidence>
<evidence type="ECO:0000313" key="1">
    <source>
        <dbReference type="EMBL" id="KII66718.1"/>
    </source>
</evidence>
<gene>
    <name evidence="1" type="ORF">RF11_03112</name>
</gene>
<protein>
    <submittedName>
        <fullName evidence="1">Uncharacterized protein</fullName>
    </submittedName>
</protein>
<dbReference type="OrthoDB" id="10063846at2759"/>
<dbReference type="EMBL" id="JWZT01003474">
    <property type="protein sequence ID" value="KII66718.1"/>
    <property type="molecule type" value="Genomic_DNA"/>
</dbReference>
<dbReference type="AlphaFoldDB" id="A0A0C2JC30"/>
<sequence>MTFLTAQVEVFVQTINESFDVIQELLGLQFYIQIPNEMICSKFLNLLKRKITKDDMAQAIMGNKFGCPTLLEQFIVCRIQIYHCIIHQESLCGKTLNHKRHRCCYSICQPNPRQCTEQARVRAVLMRDERGN</sequence>
<keyword evidence="2" id="KW-1185">Reference proteome</keyword>
<dbReference type="Proteomes" id="UP000031668">
    <property type="component" value="Unassembled WGS sequence"/>
</dbReference>
<proteinExistence type="predicted"/>
<accession>A0A0C2JC30</accession>
<organism evidence="1 2">
    <name type="scientific">Thelohanellus kitauei</name>
    <name type="common">Myxosporean</name>
    <dbReference type="NCBI Taxonomy" id="669202"/>
    <lineage>
        <taxon>Eukaryota</taxon>
        <taxon>Metazoa</taxon>
        <taxon>Cnidaria</taxon>
        <taxon>Myxozoa</taxon>
        <taxon>Myxosporea</taxon>
        <taxon>Bivalvulida</taxon>
        <taxon>Platysporina</taxon>
        <taxon>Myxobolidae</taxon>
        <taxon>Thelohanellus</taxon>
    </lineage>
</organism>
<name>A0A0C2JC30_THEKT</name>
<comment type="caution">
    <text evidence="1">The sequence shown here is derived from an EMBL/GenBank/DDBJ whole genome shotgun (WGS) entry which is preliminary data.</text>
</comment>